<evidence type="ECO:0000313" key="3">
    <source>
        <dbReference type="EMBL" id="MFC5288319.1"/>
    </source>
</evidence>
<dbReference type="Gene3D" id="3.40.50.150">
    <property type="entry name" value="Vaccinia Virus protein VP39"/>
    <property type="match status" value="1"/>
</dbReference>
<dbReference type="GO" id="GO:0032259">
    <property type="term" value="P:methylation"/>
    <property type="evidence" value="ECO:0007669"/>
    <property type="project" value="UniProtKB-KW"/>
</dbReference>
<dbReference type="Pfam" id="PF08241">
    <property type="entry name" value="Methyltransf_11"/>
    <property type="match status" value="1"/>
</dbReference>
<evidence type="ECO:0000256" key="1">
    <source>
        <dbReference type="ARBA" id="ARBA00022679"/>
    </source>
</evidence>
<gene>
    <name evidence="3" type="ORF">ACFPM7_14760</name>
</gene>
<keyword evidence="1 3" id="KW-0808">Transferase</keyword>
<proteinExistence type="predicted"/>
<accession>A0ABW0EQH9</accession>
<keyword evidence="4" id="KW-1185">Reference proteome</keyword>
<reference evidence="4" key="1">
    <citation type="journal article" date="2019" name="Int. J. Syst. Evol. Microbiol.">
        <title>The Global Catalogue of Microorganisms (GCM) 10K type strain sequencing project: providing services to taxonomists for standard genome sequencing and annotation.</title>
        <authorList>
            <consortium name="The Broad Institute Genomics Platform"/>
            <consortium name="The Broad Institute Genome Sequencing Center for Infectious Disease"/>
            <person name="Wu L."/>
            <person name="Ma J."/>
        </authorList>
    </citation>
    <scope>NUCLEOTIDE SEQUENCE [LARGE SCALE GENOMIC DNA]</scope>
    <source>
        <strain evidence="4">CCUG 59778</strain>
    </source>
</reference>
<dbReference type="SUPFAM" id="SSF53335">
    <property type="entry name" value="S-adenosyl-L-methionine-dependent methyltransferases"/>
    <property type="match status" value="1"/>
</dbReference>
<dbReference type="EMBL" id="JBHSKF010000006">
    <property type="protein sequence ID" value="MFC5288319.1"/>
    <property type="molecule type" value="Genomic_DNA"/>
</dbReference>
<dbReference type="CDD" id="cd02440">
    <property type="entry name" value="AdoMet_MTases"/>
    <property type="match status" value="1"/>
</dbReference>
<sequence>MTALDPATRLTSLQSSTDRFTFGVLDGLGLSSGAHCVDLGAGAGSVADGLVERCPDGRVVAVDLDVSHLDGSRAQVLAADIADLDFAPGSFDLVHARFVLCHLPTRDEVVAKAAGWLRPGGWLVVTDPFHLPEETAPHPVIARIMAAYRRLQSGSDLTWVRRVPSLLGAAGLCDIEFTARPACLGNRDGDRWRPLIDQAAPALLERGLVTESDLAEFRSRLVEPAFVDIPQVTLAVWGRKPYIAMGAEVVTGSPVVNRKM</sequence>
<organism evidence="3 4">
    <name type="scientific">Actinokineospora guangxiensis</name>
    <dbReference type="NCBI Taxonomy" id="1490288"/>
    <lineage>
        <taxon>Bacteria</taxon>
        <taxon>Bacillati</taxon>
        <taxon>Actinomycetota</taxon>
        <taxon>Actinomycetes</taxon>
        <taxon>Pseudonocardiales</taxon>
        <taxon>Pseudonocardiaceae</taxon>
        <taxon>Actinokineospora</taxon>
    </lineage>
</organism>
<dbReference type="PANTHER" id="PTHR43861:SF3">
    <property type="entry name" value="PUTATIVE (AFU_ORTHOLOGUE AFUA_2G14390)-RELATED"/>
    <property type="match status" value="1"/>
</dbReference>
<dbReference type="Proteomes" id="UP001596157">
    <property type="component" value="Unassembled WGS sequence"/>
</dbReference>
<dbReference type="EC" id="2.1.1.-" evidence="3"/>
<comment type="caution">
    <text evidence="3">The sequence shown here is derived from an EMBL/GenBank/DDBJ whole genome shotgun (WGS) entry which is preliminary data.</text>
</comment>
<dbReference type="InterPro" id="IPR029063">
    <property type="entry name" value="SAM-dependent_MTases_sf"/>
</dbReference>
<protein>
    <submittedName>
        <fullName evidence="3">Class I SAM-dependent methyltransferase</fullName>
        <ecNumber evidence="3">2.1.1.-</ecNumber>
    </submittedName>
</protein>
<evidence type="ECO:0000313" key="4">
    <source>
        <dbReference type="Proteomes" id="UP001596157"/>
    </source>
</evidence>
<keyword evidence="3" id="KW-0489">Methyltransferase</keyword>
<dbReference type="RefSeq" id="WP_378248171.1">
    <property type="nucleotide sequence ID" value="NZ_JBHSKF010000006.1"/>
</dbReference>
<name>A0ABW0EQH9_9PSEU</name>
<feature type="domain" description="Methyltransferase type 11" evidence="2">
    <location>
        <begin position="37"/>
        <end position="125"/>
    </location>
</feature>
<evidence type="ECO:0000259" key="2">
    <source>
        <dbReference type="Pfam" id="PF08241"/>
    </source>
</evidence>
<dbReference type="GO" id="GO:0008168">
    <property type="term" value="F:methyltransferase activity"/>
    <property type="evidence" value="ECO:0007669"/>
    <property type="project" value="UniProtKB-KW"/>
</dbReference>
<dbReference type="PANTHER" id="PTHR43861">
    <property type="entry name" value="TRANS-ACONITATE 2-METHYLTRANSFERASE-RELATED"/>
    <property type="match status" value="1"/>
</dbReference>
<dbReference type="InterPro" id="IPR013216">
    <property type="entry name" value="Methyltransf_11"/>
</dbReference>